<reference evidence="2" key="2">
    <citation type="submission" date="2022-10" db="EMBL/GenBank/DDBJ databases">
        <authorList>
            <person name="Trinh H.N."/>
        </authorList>
    </citation>
    <scope>NUCLEOTIDE SEQUENCE</scope>
    <source>
        <strain evidence="2">RN2-1</strain>
    </source>
</reference>
<evidence type="ECO:0000313" key="2">
    <source>
        <dbReference type="EMBL" id="MCW3474178.1"/>
    </source>
</evidence>
<dbReference type="EMBL" id="JAPDNT010000003">
    <property type="protein sequence ID" value="MCW3474178.1"/>
    <property type="molecule type" value="Genomic_DNA"/>
</dbReference>
<evidence type="ECO:0000313" key="3">
    <source>
        <dbReference type="Proteomes" id="UP001165679"/>
    </source>
</evidence>
<feature type="chain" id="PRO_5041249785" description="Peptidase M28 domain-containing protein" evidence="1">
    <location>
        <begin position="26"/>
        <end position="399"/>
    </location>
</feature>
<dbReference type="SUPFAM" id="SSF53187">
    <property type="entry name" value="Zn-dependent exopeptidases"/>
    <property type="match status" value="1"/>
</dbReference>
<feature type="signal peptide" evidence="1">
    <location>
        <begin position="1"/>
        <end position="25"/>
    </location>
</feature>
<dbReference type="RefSeq" id="WP_264712805.1">
    <property type="nucleotide sequence ID" value="NZ_JAPDNT010000003.1"/>
</dbReference>
<sequence>MALRRRDLLLASVTAAIAGAAPADAQARASRWIVAWDAQGFHRTATPGDEAGAAWLAGEAASIANGVSSEEFALDRIDQTEAFAEFNGERIAGEKLFDSPDTPRGGVAGAAGPVPGDGAVGLVELSPPAVYSPGFIQMRRTTRQHALVAVTKGERPGLALLNAEAFRTPYGPAILQVSSEARERLFGAVARGTALRVVCESRRTPARARNVVVTLTGRDPARPPVVVMTPRSSWWQSTSERGGGLVCWLEALRALAAEPPVGDVVFVASSGHELGHIGLDAFMARRPGWERTATWLHFGANIGAAGGRQTLQSPWDDLRALASRAMADAGQPPDGLLAKDTVPNGALADIHRAGGRYITLAGSNLLFHLPQDRWPDAVDVGVVARSAAAFAQVAVALTR</sequence>
<comment type="caution">
    <text evidence="2">The sequence shown here is derived from an EMBL/GenBank/DDBJ whole genome shotgun (WGS) entry which is preliminary data.</text>
</comment>
<keyword evidence="3" id="KW-1185">Reference proteome</keyword>
<reference evidence="2" key="1">
    <citation type="submission" date="2022-09" db="EMBL/GenBank/DDBJ databases">
        <title>Rhodovastum sp. nov. RN2-1 isolated from soil in Seongnam, South Korea.</title>
        <authorList>
            <person name="Le N.T."/>
        </authorList>
    </citation>
    <scope>NUCLEOTIDE SEQUENCE</scope>
    <source>
        <strain evidence="2">RN2-1</strain>
    </source>
</reference>
<protein>
    <recommendedName>
        <fullName evidence="4">Peptidase M28 domain-containing protein</fullName>
    </recommendedName>
</protein>
<evidence type="ECO:0000256" key="1">
    <source>
        <dbReference type="SAM" id="SignalP"/>
    </source>
</evidence>
<evidence type="ECO:0008006" key="4">
    <source>
        <dbReference type="Google" id="ProtNLM"/>
    </source>
</evidence>
<accession>A0AA41YLK2</accession>
<dbReference type="Proteomes" id="UP001165679">
    <property type="component" value="Unassembled WGS sequence"/>
</dbReference>
<dbReference type="PROSITE" id="PS51318">
    <property type="entry name" value="TAT"/>
    <property type="match status" value="1"/>
</dbReference>
<dbReference type="Gene3D" id="3.40.630.10">
    <property type="entry name" value="Zn peptidases"/>
    <property type="match status" value="1"/>
</dbReference>
<dbReference type="AlphaFoldDB" id="A0AA41YLK2"/>
<proteinExistence type="predicted"/>
<gene>
    <name evidence="2" type="ORF">OL599_06260</name>
</gene>
<organism evidence="2 3">
    <name type="scientific">Limobrevibacterium gyesilva</name>
    <dbReference type="NCBI Taxonomy" id="2991712"/>
    <lineage>
        <taxon>Bacteria</taxon>
        <taxon>Pseudomonadati</taxon>
        <taxon>Pseudomonadota</taxon>
        <taxon>Alphaproteobacteria</taxon>
        <taxon>Acetobacterales</taxon>
        <taxon>Acetobacteraceae</taxon>
        <taxon>Limobrevibacterium</taxon>
    </lineage>
</organism>
<keyword evidence="1" id="KW-0732">Signal</keyword>
<dbReference type="InterPro" id="IPR006311">
    <property type="entry name" value="TAT_signal"/>
</dbReference>
<name>A0AA41YLK2_9PROT</name>